<dbReference type="GO" id="GO:0032259">
    <property type="term" value="P:methylation"/>
    <property type="evidence" value="ECO:0007669"/>
    <property type="project" value="UniProtKB-KW"/>
</dbReference>
<evidence type="ECO:0000256" key="2">
    <source>
        <dbReference type="ARBA" id="ARBA00022679"/>
    </source>
</evidence>
<proteinExistence type="predicted"/>
<evidence type="ECO:0000313" key="5">
    <source>
        <dbReference type="Proteomes" id="UP000566324"/>
    </source>
</evidence>
<dbReference type="Pfam" id="PF10017">
    <property type="entry name" value="Methyltransf_33"/>
    <property type="match status" value="1"/>
</dbReference>
<organism evidence="4 5">
    <name type="scientific">Sphingosinicella soli</name>
    <dbReference type="NCBI Taxonomy" id="333708"/>
    <lineage>
        <taxon>Bacteria</taxon>
        <taxon>Pseudomonadati</taxon>
        <taxon>Pseudomonadota</taxon>
        <taxon>Alphaproteobacteria</taxon>
        <taxon>Sphingomonadales</taxon>
        <taxon>Sphingosinicellaceae</taxon>
        <taxon>Sphingosinicella</taxon>
    </lineage>
</organism>
<dbReference type="InterPro" id="IPR035094">
    <property type="entry name" value="EgtD"/>
</dbReference>
<accession>A0A7W7B1X1</accession>
<sequence>MTSSTETLLKDDFADAVIEGLSQRRKVIPARYFYDRKGSELFEAITALPEYYPTRTETALLDAHAPEIGRIAGPGKVVVEFGSGSSMKTPVFVEAVRAAAYVPIDISADFLRDAAAGLSRALPDLDILPVAADFTKPIALPRSVEGRSMIGFFPGSTIGNLSHAAAVDLLRAFRITLGADPWLAIGIDLRKNPRLIEAAYDDAAGVTAAFNLNLLARVNRELGGDIPLDAFEHHAVWNDDLGRIEMHLAATRDVRFHAAGETFFLRDGETIHTENSHKYMIEETRLLARAAGWQPIRYWTDARDLFSLHLWRGGGGAMEP</sequence>
<dbReference type="InterPro" id="IPR019257">
    <property type="entry name" value="MeTrfase_dom"/>
</dbReference>
<keyword evidence="2 4" id="KW-0808">Transferase</keyword>
<dbReference type="PIRSF" id="PIRSF018005">
    <property type="entry name" value="UCP018005"/>
    <property type="match status" value="1"/>
</dbReference>
<dbReference type="Proteomes" id="UP000566324">
    <property type="component" value="Unassembled WGS sequence"/>
</dbReference>
<name>A0A7W7B1X1_9SPHN</name>
<reference evidence="4 5" key="1">
    <citation type="submission" date="2020-08" db="EMBL/GenBank/DDBJ databases">
        <title>Genomic Encyclopedia of Type Strains, Phase IV (KMG-IV): sequencing the most valuable type-strain genomes for metagenomic binning, comparative biology and taxonomic classification.</title>
        <authorList>
            <person name="Goeker M."/>
        </authorList>
    </citation>
    <scope>NUCLEOTIDE SEQUENCE [LARGE SCALE GENOMIC DNA]</scope>
    <source>
        <strain evidence="4 5">DSM 17328</strain>
    </source>
</reference>
<dbReference type="Gene3D" id="3.40.50.150">
    <property type="entry name" value="Vaccinia Virus protein VP39"/>
    <property type="match status" value="1"/>
</dbReference>
<dbReference type="AlphaFoldDB" id="A0A7W7B1X1"/>
<gene>
    <name evidence="4" type="ORF">GGQ98_001994</name>
</gene>
<dbReference type="SUPFAM" id="SSF53335">
    <property type="entry name" value="S-adenosyl-L-methionine-dependent methyltransferases"/>
    <property type="match status" value="1"/>
</dbReference>
<feature type="domain" description="Histidine-specific methyltransferase SAM-dependent" evidence="3">
    <location>
        <begin position="14"/>
        <end position="312"/>
    </location>
</feature>
<evidence type="ECO:0000259" key="3">
    <source>
        <dbReference type="Pfam" id="PF10017"/>
    </source>
</evidence>
<comment type="caution">
    <text evidence="4">The sequence shown here is derived from an EMBL/GenBank/DDBJ whole genome shotgun (WGS) entry which is preliminary data.</text>
</comment>
<dbReference type="PANTHER" id="PTHR43397">
    <property type="entry name" value="ERGOTHIONEINE BIOSYNTHESIS PROTEIN 1"/>
    <property type="match status" value="1"/>
</dbReference>
<protein>
    <submittedName>
        <fullName evidence="4">Dimethylhistidine N-methyltransferase</fullName>
    </submittedName>
</protein>
<dbReference type="RefSeq" id="WP_184068777.1">
    <property type="nucleotide sequence ID" value="NZ_JACHNZ010000020.1"/>
</dbReference>
<dbReference type="NCBIfam" id="TIGR03438">
    <property type="entry name" value="egtD_ergothio"/>
    <property type="match status" value="1"/>
</dbReference>
<keyword evidence="5" id="KW-1185">Reference proteome</keyword>
<dbReference type="InterPro" id="IPR017804">
    <property type="entry name" value="MeTrfase_EgtD-like"/>
</dbReference>
<dbReference type="InterPro" id="IPR051128">
    <property type="entry name" value="EgtD_Methyltrsf_superfamily"/>
</dbReference>
<keyword evidence="1 4" id="KW-0489">Methyltransferase</keyword>
<dbReference type="GO" id="GO:0008168">
    <property type="term" value="F:methyltransferase activity"/>
    <property type="evidence" value="ECO:0007669"/>
    <property type="project" value="UniProtKB-KW"/>
</dbReference>
<dbReference type="PANTHER" id="PTHR43397:SF1">
    <property type="entry name" value="ERGOTHIONEINE BIOSYNTHESIS PROTEIN 1"/>
    <property type="match status" value="1"/>
</dbReference>
<evidence type="ECO:0000313" key="4">
    <source>
        <dbReference type="EMBL" id="MBB4632369.1"/>
    </source>
</evidence>
<dbReference type="InterPro" id="IPR029063">
    <property type="entry name" value="SAM-dependent_MTases_sf"/>
</dbReference>
<evidence type="ECO:0000256" key="1">
    <source>
        <dbReference type="ARBA" id="ARBA00022603"/>
    </source>
</evidence>
<dbReference type="EMBL" id="JACHNZ010000020">
    <property type="protein sequence ID" value="MBB4632369.1"/>
    <property type="molecule type" value="Genomic_DNA"/>
</dbReference>